<name>A0A6B3NEE4_9CYAN</name>
<proteinExistence type="predicted"/>
<sequence>MYRHQGLTVIATLLIGWQLFYFKIADIKVGLPPVNYFSFNPVVFANNENYSHNLDKTEPLILEQKGLAQEPEQFVEYVPPDNGHPSYTQGSGTFI</sequence>
<organism evidence="1">
    <name type="scientific">Symploca sp. SIO1C4</name>
    <dbReference type="NCBI Taxonomy" id="2607765"/>
    <lineage>
        <taxon>Bacteria</taxon>
        <taxon>Bacillati</taxon>
        <taxon>Cyanobacteriota</taxon>
        <taxon>Cyanophyceae</taxon>
        <taxon>Coleofasciculales</taxon>
        <taxon>Coleofasciculaceae</taxon>
        <taxon>Symploca</taxon>
    </lineage>
</organism>
<gene>
    <name evidence="1" type="ORF">F6J89_20695</name>
</gene>
<protein>
    <submittedName>
        <fullName evidence="1">Uncharacterized protein</fullName>
    </submittedName>
</protein>
<dbReference type="EMBL" id="JAAHFQ010000461">
    <property type="protein sequence ID" value="NER29967.1"/>
    <property type="molecule type" value="Genomic_DNA"/>
</dbReference>
<evidence type="ECO:0000313" key="1">
    <source>
        <dbReference type="EMBL" id="NER29967.1"/>
    </source>
</evidence>
<reference evidence="1" key="1">
    <citation type="submission" date="2019-11" db="EMBL/GenBank/DDBJ databases">
        <title>Genomic insights into an expanded diversity of filamentous marine cyanobacteria reveals the extraordinary biosynthetic potential of Moorea and Okeania.</title>
        <authorList>
            <person name="Ferreira Leao T."/>
            <person name="Wang M."/>
            <person name="Moss N."/>
            <person name="Da Silva R."/>
            <person name="Sanders J."/>
            <person name="Nurk S."/>
            <person name="Gurevich A."/>
            <person name="Humphrey G."/>
            <person name="Reher R."/>
            <person name="Zhu Q."/>
            <person name="Belda-Ferre P."/>
            <person name="Glukhov E."/>
            <person name="Rex R."/>
            <person name="Dorrestein P.C."/>
            <person name="Knight R."/>
            <person name="Pevzner P."/>
            <person name="Gerwick W.H."/>
            <person name="Gerwick L."/>
        </authorList>
    </citation>
    <scope>NUCLEOTIDE SEQUENCE</scope>
    <source>
        <strain evidence="1">SIO1C4</strain>
    </source>
</reference>
<accession>A0A6B3NEE4</accession>
<dbReference type="AlphaFoldDB" id="A0A6B3NEE4"/>
<comment type="caution">
    <text evidence="1">The sequence shown here is derived from an EMBL/GenBank/DDBJ whole genome shotgun (WGS) entry which is preliminary data.</text>
</comment>